<protein>
    <recommendedName>
        <fullName evidence="1">Integrase catalytic domain-containing protein</fullName>
    </recommendedName>
</protein>
<dbReference type="HOGENOM" id="CLU_038364_3_0_9"/>
<proteinExistence type="predicted"/>
<dbReference type="GO" id="GO:0015074">
    <property type="term" value="P:DNA integration"/>
    <property type="evidence" value="ECO:0007669"/>
    <property type="project" value="InterPro"/>
</dbReference>
<keyword evidence="3" id="KW-1185">Reference proteome</keyword>
<dbReference type="SUPFAM" id="SSF53098">
    <property type="entry name" value="Ribonuclease H-like"/>
    <property type="match status" value="1"/>
</dbReference>
<dbReference type="InterPro" id="IPR001584">
    <property type="entry name" value="Integrase_cat-core"/>
</dbReference>
<dbReference type="PANTHER" id="PTHR35004">
    <property type="entry name" value="TRANSPOSASE RV3428C-RELATED"/>
    <property type="match status" value="1"/>
</dbReference>
<dbReference type="Gene3D" id="3.30.420.10">
    <property type="entry name" value="Ribonuclease H-like superfamily/Ribonuclease H"/>
    <property type="match status" value="1"/>
</dbReference>
<dbReference type="AlphaFoldDB" id="A5D2X8"/>
<dbReference type="InterPro" id="IPR012337">
    <property type="entry name" value="RNaseH-like_sf"/>
</dbReference>
<dbReference type="SUPFAM" id="SSF46689">
    <property type="entry name" value="Homeodomain-like"/>
    <property type="match status" value="1"/>
</dbReference>
<evidence type="ECO:0000313" key="2">
    <source>
        <dbReference type="EMBL" id="BAF59400.1"/>
    </source>
</evidence>
<dbReference type="InterPro" id="IPR036397">
    <property type="entry name" value="RNaseH_sf"/>
</dbReference>
<accession>A5D2X8</accession>
<reference evidence="3" key="1">
    <citation type="journal article" date="2008" name="Genome Res.">
        <title>The genome of Pelotomaculum thermopropionicum reveals niche-associated evolution in anaerobic microbiota.</title>
        <authorList>
            <person name="Kosaka T."/>
            <person name="Kato S."/>
            <person name="Shimoyama T."/>
            <person name="Ishii S."/>
            <person name="Abe T."/>
            <person name="Watanabe K."/>
        </authorList>
    </citation>
    <scope>NUCLEOTIDE SEQUENCE [LARGE SCALE GENOMIC DNA]</scope>
    <source>
        <strain evidence="3">DSM 13744 / JCM 10971 / SI</strain>
    </source>
</reference>
<name>A5D2X8_PELTS</name>
<dbReference type="Proteomes" id="UP000006556">
    <property type="component" value="Chromosome"/>
</dbReference>
<evidence type="ECO:0000259" key="1">
    <source>
        <dbReference type="PROSITE" id="PS50994"/>
    </source>
</evidence>
<evidence type="ECO:0000313" key="3">
    <source>
        <dbReference type="Proteomes" id="UP000006556"/>
    </source>
</evidence>
<organism evidence="2 3">
    <name type="scientific">Pelotomaculum thermopropionicum (strain DSM 13744 / JCM 10971 / SI)</name>
    <dbReference type="NCBI Taxonomy" id="370438"/>
    <lineage>
        <taxon>Bacteria</taxon>
        <taxon>Bacillati</taxon>
        <taxon>Bacillota</taxon>
        <taxon>Clostridia</taxon>
        <taxon>Eubacteriales</taxon>
        <taxon>Desulfotomaculaceae</taxon>
        <taxon>Pelotomaculum</taxon>
    </lineage>
</organism>
<dbReference type="EMBL" id="AP009389">
    <property type="protein sequence ID" value="BAF59400.1"/>
    <property type="molecule type" value="Genomic_DNA"/>
</dbReference>
<sequence>MSKDPANDTALKRHEIIAPLLVPGLEEAEKRRIRREILEREGISERTLRRYLAAYREYGYEGLKPRTRSDNGRLKTISGEILERAAELKQELPERSIRRIIRILEGEGTIKKGEISRSTLSRHLLKMGLGAADLKNIKTAGTAARRFMKSSRNALWQADIKYGPYIPAANGSKKRTYLIALIDDATRYICHAQFYDNQRLPILEDCFRKAVLKCGKPDAVYVDNGKIFVSRWFRIA</sequence>
<dbReference type="InterPro" id="IPR009057">
    <property type="entry name" value="Homeodomain-like_sf"/>
</dbReference>
<dbReference type="KEGG" id="pth:PTH_1219"/>
<dbReference type="Pfam" id="PF13565">
    <property type="entry name" value="HTH_32"/>
    <property type="match status" value="1"/>
</dbReference>
<dbReference type="GO" id="GO:0003676">
    <property type="term" value="F:nucleic acid binding"/>
    <property type="evidence" value="ECO:0007669"/>
    <property type="project" value="InterPro"/>
</dbReference>
<gene>
    <name evidence="2" type="ordered locus">PTH_1219</name>
</gene>
<dbReference type="PROSITE" id="PS50994">
    <property type="entry name" value="INTEGRASE"/>
    <property type="match status" value="1"/>
</dbReference>
<dbReference type="PANTHER" id="PTHR35004:SF6">
    <property type="entry name" value="TRANSPOSASE"/>
    <property type="match status" value="1"/>
</dbReference>
<dbReference type="STRING" id="370438.PTH_1219"/>
<feature type="domain" description="Integrase catalytic" evidence="1">
    <location>
        <begin position="148"/>
        <end position="236"/>
    </location>
</feature>
<dbReference type="Pfam" id="PF00665">
    <property type="entry name" value="rve"/>
    <property type="match status" value="1"/>
</dbReference>
<dbReference type="eggNOG" id="COG2801">
    <property type="taxonomic scope" value="Bacteria"/>
</dbReference>